<evidence type="ECO:0000313" key="1">
    <source>
        <dbReference type="EMBL" id="KAE8984131.1"/>
    </source>
</evidence>
<gene>
    <name evidence="1" type="ORF">PR002_g23047</name>
</gene>
<dbReference type="AlphaFoldDB" id="A0A6A3IQ18"/>
<name>A0A6A3IQ18_9STRA</name>
<comment type="caution">
    <text evidence="1">The sequence shown here is derived from an EMBL/GenBank/DDBJ whole genome shotgun (WGS) entry which is preliminary data.</text>
</comment>
<reference evidence="1 2" key="1">
    <citation type="submission" date="2018-09" db="EMBL/GenBank/DDBJ databases">
        <title>Genomic investigation of the strawberry pathogen Phytophthora fragariae indicates pathogenicity is determined by transcriptional variation in three key races.</title>
        <authorList>
            <person name="Adams T.M."/>
            <person name="Armitage A.D."/>
            <person name="Sobczyk M.K."/>
            <person name="Bates H.J."/>
            <person name="Dunwell J.M."/>
            <person name="Nellist C.F."/>
            <person name="Harrison R.J."/>
        </authorList>
    </citation>
    <scope>NUCLEOTIDE SEQUENCE [LARGE SCALE GENOMIC DNA]</scope>
    <source>
        <strain evidence="1 2">SCRP324</strain>
    </source>
</reference>
<dbReference type="EMBL" id="QXFU01002571">
    <property type="protein sequence ID" value="KAE8984131.1"/>
    <property type="molecule type" value="Genomic_DNA"/>
</dbReference>
<evidence type="ECO:0000313" key="2">
    <source>
        <dbReference type="Proteomes" id="UP000435112"/>
    </source>
</evidence>
<dbReference type="OrthoDB" id="5918258at2759"/>
<protein>
    <submittedName>
        <fullName evidence="1">Uncharacterized protein</fullName>
    </submittedName>
</protein>
<proteinExistence type="predicted"/>
<dbReference type="Proteomes" id="UP000435112">
    <property type="component" value="Unassembled WGS sequence"/>
</dbReference>
<organism evidence="1 2">
    <name type="scientific">Phytophthora rubi</name>
    <dbReference type="NCBI Taxonomy" id="129364"/>
    <lineage>
        <taxon>Eukaryota</taxon>
        <taxon>Sar</taxon>
        <taxon>Stramenopiles</taxon>
        <taxon>Oomycota</taxon>
        <taxon>Peronosporomycetes</taxon>
        <taxon>Peronosporales</taxon>
        <taxon>Peronosporaceae</taxon>
        <taxon>Phytophthora</taxon>
    </lineage>
</organism>
<accession>A0A6A3IQ18</accession>
<sequence length="102" mass="10792">MLVDAVSTPDSAVAALVASLPRPAVSAAVCTSRPHPAVWRRARRFRPTAANALAGIRDNASATTFVAPGRYSTSKSNSCRVKAHLWSLPVRLALVISHFKAA</sequence>